<dbReference type="Proteomes" id="UP000044602">
    <property type="component" value="Unassembled WGS sequence"/>
</dbReference>
<evidence type="ECO:0000313" key="3">
    <source>
        <dbReference type="Proteomes" id="UP000044602"/>
    </source>
</evidence>
<evidence type="ECO:0000256" key="1">
    <source>
        <dbReference type="SAM" id="MobiDB-lite"/>
    </source>
</evidence>
<name>A0A0G4KH42_VERLO</name>
<feature type="region of interest" description="Disordered" evidence="1">
    <location>
        <begin position="68"/>
        <end position="102"/>
    </location>
</feature>
<accession>A0A0G4KH42</accession>
<protein>
    <submittedName>
        <fullName evidence="2">Uncharacterized protein</fullName>
    </submittedName>
</protein>
<reference evidence="2 3" key="1">
    <citation type="submission" date="2015-05" db="EMBL/GenBank/DDBJ databases">
        <authorList>
            <person name="Wang D.B."/>
            <person name="Wang M."/>
        </authorList>
    </citation>
    <scope>NUCLEOTIDE SEQUENCE [LARGE SCALE GENOMIC DNA]</scope>
    <source>
        <strain evidence="2">VL1</strain>
    </source>
</reference>
<sequence length="172" mass="19172">MSTEPDIRQLLAAAGVSSTYANNVADNCRTMNNVPDNSTHNELKDFNVNFNENPVLINVIHIPSESVNSRVPTDEHQSAPGRPLNADRPTSRQGAANQRQQEKTKKRVWCPWCKYVIDGMRKRAFTSFSESRLPFVARFTGLDCSLHGDSGPGERPTDQLIGEPIVSARHKE</sequence>
<dbReference type="EMBL" id="CVQH01001113">
    <property type="protein sequence ID" value="CRJ96189.1"/>
    <property type="molecule type" value="Genomic_DNA"/>
</dbReference>
<evidence type="ECO:0000313" key="2">
    <source>
        <dbReference type="EMBL" id="CRJ96189.1"/>
    </source>
</evidence>
<gene>
    <name evidence="2" type="ORF">BN1708_002115</name>
</gene>
<feature type="region of interest" description="Disordered" evidence="1">
    <location>
        <begin position="147"/>
        <end position="172"/>
    </location>
</feature>
<dbReference type="AlphaFoldDB" id="A0A0G4KH42"/>
<organism evidence="2 3">
    <name type="scientific">Verticillium longisporum</name>
    <name type="common">Verticillium dahliae var. longisporum</name>
    <dbReference type="NCBI Taxonomy" id="100787"/>
    <lineage>
        <taxon>Eukaryota</taxon>
        <taxon>Fungi</taxon>
        <taxon>Dikarya</taxon>
        <taxon>Ascomycota</taxon>
        <taxon>Pezizomycotina</taxon>
        <taxon>Sordariomycetes</taxon>
        <taxon>Hypocreomycetidae</taxon>
        <taxon>Glomerellales</taxon>
        <taxon>Plectosphaerellaceae</taxon>
        <taxon>Verticillium</taxon>
    </lineage>
</organism>
<proteinExistence type="predicted"/>
<keyword evidence="3" id="KW-1185">Reference proteome</keyword>